<organism evidence="3 4">
    <name type="scientific">Wenjunlia vitaminophila</name>
    <name type="common">Streptomyces vitaminophilus</name>
    <dbReference type="NCBI Taxonomy" id="76728"/>
    <lineage>
        <taxon>Bacteria</taxon>
        <taxon>Bacillati</taxon>
        <taxon>Actinomycetota</taxon>
        <taxon>Actinomycetes</taxon>
        <taxon>Kitasatosporales</taxon>
        <taxon>Streptomycetaceae</taxon>
        <taxon>Wenjunlia</taxon>
    </lineage>
</organism>
<evidence type="ECO:0000313" key="3">
    <source>
        <dbReference type="EMBL" id="KRV49075.1"/>
    </source>
</evidence>
<evidence type="ECO:0008006" key="5">
    <source>
        <dbReference type="Google" id="ProtNLM"/>
    </source>
</evidence>
<keyword evidence="4" id="KW-1185">Reference proteome</keyword>
<proteinExistence type="inferred from homology"/>
<protein>
    <recommendedName>
        <fullName evidence="5">Glucokinase</fullName>
    </recommendedName>
</protein>
<dbReference type="eggNOG" id="COG1940">
    <property type="taxonomic scope" value="Bacteria"/>
</dbReference>
<dbReference type="PROSITE" id="PS01125">
    <property type="entry name" value="ROK"/>
    <property type="match status" value="1"/>
</dbReference>
<reference evidence="3 4" key="1">
    <citation type="submission" date="2015-10" db="EMBL/GenBank/DDBJ databases">
        <title>Draft genome sequence of pyrrolomycin-producing Streptomyces vitaminophilus.</title>
        <authorList>
            <person name="Graham D.E."/>
            <person name="Mahan K.M."/>
            <person name="Klingeman D.M."/>
            <person name="Hettich R.L."/>
            <person name="Parry R.J."/>
        </authorList>
    </citation>
    <scope>NUCLEOTIDE SEQUENCE [LARGE SCALE GENOMIC DNA]</scope>
    <source>
        <strain evidence="3 4">ATCC 31673</strain>
    </source>
</reference>
<dbReference type="PANTHER" id="PTHR18964">
    <property type="entry name" value="ROK (REPRESSOR, ORF, KINASE) FAMILY"/>
    <property type="match status" value="1"/>
</dbReference>
<comment type="caution">
    <text evidence="3">The sequence shown here is derived from an EMBL/GenBank/DDBJ whole genome shotgun (WGS) entry which is preliminary data.</text>
</comment>
<evidence type="ECO:0000313" key="4">
    <source>
        <dbReference type="Proteomes" id="UP000050867"/>
    </source>
</evidence>
<dbReference type="RefSeq" id="WP_058032830.1">
    <property type="nucleotide sequence ID" value="NZ_LLZU01000016.1"/>
</dbReference>
<dbReference type="OrthoDB" id="9810372at2"/>
<dbReference type="Pfam" id="PF00480">
    <property type="entry name" value="ROK"/>
    <property type="match status" value="1"/>
</dbReference>
<dbReference type="PANTHER" id="PTHR18964:SF149">
    <property type="entry name" value="BIFUNCTIONAL UDP-N-ACETYLGLUCOSAMINE 2-EPIMERASE_N-ACETYLMANNOSAMINE KINASE"/>
    <property type="match status" value="1"/>
</dbReference>
<feature type="non-terminal residue" evidence="3">
    <location>
        <position position="335"/>
    </location>
</feature>
<dbReference type="Gene3D" id="3.30.420.40">
    <property type="match status" value="2"/>
</dbReference>
<dbReference type="SUPFAM" id="SSF53067">
    <property type="entry name" value="Actin-like ATPase domain"/>
    <property type="match status" value="1"/>
</dbReference>
<dbReference type="InterPro" id="IPR000600">
    <property type="entry name" value="ROK"/>
</dbReference>
<dbReference type="InterPro" id="IPR049874">
    <property type="entry name" value="ROK_cs"/>
</dbReference>
<accession>A0A0T6LSG7</accession>
<dbReference type="AlphaFoldDB" id="A0A0T6LSG7"/>
<dbReference type="Proteomes" id="UP000050867">
    <property type="component" value="Unassembled WGS sequence"/>
</dbReference>
<dbReference type="InterPro" id="IPR043129">
    <property type="entry name" value="ATPase_NBD"/>
</dbReference>
<gene>
    <name evidence="3" type="ORF">AQ490_22475</name>
</gene>
<evidence type="ECO:0000256" key="2">
    <source>
        <dbReference type="SAM" id="MobiDB-lite"/>
    </source>
</evidence>
<feature type="region of interest" description="Disordered" evidence="2">
    <location>
        <begin position="304"/>
        <end position="335"/>
    </location>
</feature>
<name>A0A0T6LSG7_WENVI</name>
<comment type="similarity">
    <text evidence="1">Belongs to the ROK (NagC/XylR) family.</text>
</comment>
<dbReference type="CDD" id="cd24068">
    <property type="entry name" value="ASKHA_NBD_ROK_FnNanK-like"/>
    <property type="match status" value="1"/>
</dbReference>
<dbReference type="STRING" id="76728.AQ490_22475"/>
<dbReference type="EMBL" id="LLZU01000016">
    <property type="protein sequence ID" value="KRV49075.1"/>
    <property type="molecule type" value="Genomic_DNA"/>
</dbReference>
<sequence>MTGPLHLGADIGGTKIEGVLVAADGTVLAHHRVPTPAREGRDAVLGALLTLLAELRGHAPAGLPVVGVGLGTHGVVSHHDGVVTLASGALPGWTGTPLRRAVEEELGLPVVVDNDVNVLAYAEMAFGAGQGHQDLLFVTVGTGVGGAVITDGRLLRGEHGSGGELGHAPVAAAAGLPCSCGAEGHLDAVASGTAIARAYTAAGGAELSTSQIARRAAEGDPRAQTALAVAGSALGEAVGGLVSVLDPALVVIGGGVASCGDHWWEPLRRGVRAAALPLLRDVPLRRPRLTRAAAARGAAALAARTLLPPSSRQAPATPRAPARPEAAESPGTAEA</sequence>
<evidence type="ECO:0000256" key="1">
    <source>
        <dbReference type="ARBA" id="ARBA00006479"/>
    </source>
</evidence>